<dbReference type="SUPFAM" id="SSF51011">
    <property type="entry name" value="Glycosyl hydrolase domain"/>
    <property type="match status" value="1"/>
</dbReference>
<comment type="caution">
    <text evidence="2">The sequence shown here is derived from an EMBL/GenBank/DDBJ whole genome shotgun (WGS) entry which is preliminary data.</text>
</comment>
<dbReference type="AlphaFoldDB" id="A0A1S2VSL9"/>
<protein>
    <submittedName>
        <fullName evidence="2">Alpha-amylase</fullName>
    </submittedName>
</protein>
<feature type="domain" description="Glycosyl hydrolase family 13 catalytic" evidence="1">
    <location>
        <begin position="17"/>
        <end position="447"/>
    </location>
</feature>
<dbReference type="InterPro" id="IPR017853">
    <property type="entry name" value="GH"/>
</dbReference>
<dbReference type="Gene3D" id="2.60.40.1180">
    <property type="entry name" value="Golgi alpha-mannosidase II"/>
    <property type="match status" value="1"/>
</dbReference>
<dbReference type="GO" id="GO:0004556">
    <property type="term" value="F:alpha-amylase activity"/>
    <property type="evidence" value="ECO:0007669"/>
    <property type="project" value="TreeGrafter"/>
</dbReference>
<dbReference type="Gene3D" id="3.20.20.80">
    <property type="entry name" value="Glycosidases"/>
    <property type="match status" value="2"/>
</dbReference>
<dbReference type="CDD" id="cd11349">
    <property type="entry name" value="AmyAc_3"/>
    <property type="match status" value="1"/>
</dbReference>
<accession>A0A1S2VSL9</accession>
<evidence type="ECO:0000313" key="2">
    <source>
        <dbReference type="EMBL" id="OIN60918.1"/>
    </source>
</evidence>
<dbReference type="GO" id="GO:0009313">
    <property type="term" value="P:oligosaccharide catabolic process"/>
    <property type="evidence" value="ECO:0007669"/>
    <property type="project" value="TreeGrafter"/>
</dbReference>
<dbReference type="GO" id="GO:0043169">
    <property type="term" value="F:cation binding"/>
    <property type="evidence" value="ECO:0007669"/>
    <property type="project" value="InterPro"/>
</dbReference>
<proteinExistence type="predicted"/>
<evidence type="ECO:0000259" key="1">
    <source>
        <dbReference type="SMART" id="SM00642"/>
    </source>
</evidence>
<dbReference type="EMBL" id="MORL01000001">
    <property type="protein sequence ID" value="OIN60918.1"/>
    <property type="molecule type" value="Genomic_DNA"/>
</dbReference>
<dbReference type="Proteomes" id="UP000181790">
    <property type="component" value="Unassembled WGS sequence"/>
</dbReference>
<dbReference type="InterPro" id="IPR006047">
    <property type="entry name" value="GH13_cat_dom"/>
</dbReference>
<gene>
    <name evidence="2" type="ORF">BLX24_02190</name>
</gene>
<dbReference type="PANTHER" id="PTHR10357">
    <property type="entry name" value="ALPHA-AMYLASE FAMILY MEMBER"/>
    <property type="match status" value="1"/>
</dbReference>
<dbReference type="PANTHER" id="PTHR10357:SF205">
    <property type="entry name" value="O-GLYCOSYL HYDROLASE FAMILY 13"/>
    <property type="match status" value="1"/>
</dbReference>
<sequence length="581" mass="65840">MNTTSPVATMDKLVIYQIFTRLFGNNNTTNKAWGSRDENGVGKFNDITDKALQELKQFGVSHVWYTGVIEHAIQTDYTANGIPPDDPAVVKGKAGSPYAIKDYYDINPDLAVEVPNRMAEFEALVRRTKANRLKVIIDFIPNHVARQYHSDVKPAGVIDLGQQDDQTVGFKRDNNFYYLVGQQLQIPAGVVTSDGTPVHAPKLKEFPAKVTGNDAVTASPSINDWYETVKLNYGVDIFDHGKTYFDPVPATWQQMLDILLYWAGKGVDGFRCDMAQMVPVEFWEWAIQRVKAAHPGIIFIAEIYEVDKYRPYIFKGGFDYLYDKVGLYDALRRLMEGQGTCRDITKVWQQESGDYSGHMLRFLENHDEQRIASRFFANDPWVAVPAMTLSATLHTGPVMLYFGQEVGVRAEGSEGFSGDDGRTTIFDYWGVKEWQGWINRKGNAAGRFDGAGLTADQKKLRAFYQQLNHLVNGSDAIQHGKFYDLQWANGRTAGYNQDRQYAYLRHTDKQKLLIVCNFDKTQPCQTRLHLPDHAWQTIGLEAKRPHQFTDIFLTNIRLETQSGEDIALELPPLGVLVLEIH</sequence>
<name>A0A1S2VSL9_9BACT</name>
<keyword evidence="3" id="KW-1185">Reference proteome</keyword>
<reference evidence="2 3" key="1">
    <citation type="submission" date="2016-10" db="EMBL/GenBank/DDBJ databases">
        <title>Arsenicibacter rosenii gen. nov., sp. nov., an efficient arsenic-methylating bacterium isolated from an arsenic-contaminated paddy soil.</title>
        <authorList>
            <person name="Huang K."/>
        </authorList>
    </citation>
    <scope>NUCLEOTIDE SEQUENCE [LARGE SCALE GENOMIC DNA]</scope>
    <source>
        <strain evidence="2 3">SM-1</strain>
    </source>
</reference>
<evidence type="ECO:0000313" key="3">
    <source>
        <dbReference type="Proteomes" id="UP000181790"/>
    </source>
</evidence>
<dbReference type="RefSeq" id="WP_071501422.1">
    <property type="nucleotide sequence ID" value="NZ_MORL01000001.1"/>
</dbReference>
<dbReference type="InterPro" id="IPR013780">
    <property type="entry name" value="Glyco_hydro_b"/>
</dbReference>
<dbReference type="SMART" id="SM00642">
    <property type="entry name" value="Aamy"/>
    <property type="match status" value="1"/>
</dbReference>
<organism evidence="2 3">
    <name type="scientific">Arsenicibacter rosenii</name>
    <dbReference type="NCBI Taxonomy" id="1750698"/>
    <lineage>
        <taxon>Bacteria</taxon>
        <taxon>Pseudomonadati</taxon>
        <taxon>Bacteroidota</taxon>
        <taxon>Cytophagia</taxon>
        <taxon>Cytophagales</taxon>
        <taxon>Spirosomataceae</taxon>
        <taxon>Arsenicibacter</taxon>
    </lineage>
</organism>
<dbReference type="Pfam" id="PF00128">
    <property type="entry name" value="Alpha-amylase"/>
    <property type="match status" value="1"/>
</dbReference>
<dbReference type="SUPFAM" id="SSF51445">
    <property type="entry name" value="(Trans)glycosidases"/>
    <property type="match status" value="1"/>
</dbReference>